<dbReference type="InterPro" id="IPR029149">
    <property type="entry name" value="Creatin/AminoP/Spt16_N"/>
</dbReference>
<dbReference type="InterPro" id="IPR032416">
    <property type="entry name" value="Peptidase_M24_C"/>
</dbReference>
<dbReference type="FunFam" id="3.40.350.10:FF:000003">
    <property type="entry name" value="Xaa-pro aminopeptidase P"/>
    <property type="match status" value="1"/>
</dbReference>
<dbReference type="InterPro" id="IPR000587">
    <property type="entry name" value="Creatinase_N"/>
</dbReference>
<evidence type="ECO:0000259" key="6">
    <source>
        <dbReference type="Pfam" id="PF00557"/>
    </source>
</evidence>
<dbReference type="Pfam" id="PF16188">
    <property type="entry name" value="Peptidase_M24_C"/>
    <property type="match status" value="1"/>
</dbReference>
<reference evidence="9 10" key="1">
    <citation type="journal article" date="2015" name="Sci. Rep.">
        <title>Genome of the facultative scuticociliatosis pathogen Pseudocohnilembus persalinus provides insight into its virulence through horizontal gene transfer.</title>
        <authorList>
            <person name="Xiong J."/>
            <person name="Wang G."/>
            <person name="Cheng J."/>
            <person name="Tian M."/>
            <person name="Pan X."/>
            <person name="Warren A."/>
            <person name="Jiang C."/>
            <person name="Yuan D."/>
            <person name="Miao W."/>
        </authorList>
    </citation>
    <scope>NUCLEOTIDE SEQUENCE [LARGE SCALE GENOMIC DNA]</scope>
    <source>
        <strain evidence="9">36N120E</strain>
    </source>
</reference>
<dbReference type="Gene3D" id="3.40.350.10">
    <property type="entry name" value="Creatinase/prolidase N-terminal domain"/>
    <property type="match status" value="2"/>
</dbReference>
<comment type="cofactor">
    <cofactor evidence="1">
        <name>Mn(2+)</name>
        <dbReference type="ChEBI" id="CHEBI:29035"/>
    </cofactor>
</comment>
<evidence type="ECO:0000313" key="9">
    <source>
        <dbReference type="EMBL" id="KRX00437.1"/>
    </source>
</evidence>
<dbReference type="Pfam" id="PF01321">
    <property type="entry name" value="Creatinase_N"/>
    <property type="match status" value="1"/>
</dbReference>
<dbReference type="CDD" id="cd01085">
    <property type="entry name" value="APP"/>
    <property type="match status" value="1"/>
</dbReference>
<dbReference type="SUPFAM" id="SSF55920">
    <property type="entry name" value="Creatinase/aminopeptidase"/>
    <property type="match status" value="1"/>
</dbReference>
<evidence type="ECO:0000256" key="2">
    <source>
        <dbReference type="ARBA" id="ARBA00008766"/>
    </source>
</evidence>
<evidence type="ECO:0000256" key="5">
    <source>
        <dbReference type="ARBA" id="ARBA00023211"/>
    </source>
</evidence>
<organism evidence="9 10">
    <name type="scientific">Pseudocohnilembus persalinus</name>
    <name type="common">Ciliate</name>
    <dbReference type="NCBI Taxonomy" id="266149"/>
    <lineage>
        <taxon>Eukaryota</taxon>
        <taxon>Sar</taxon>
        <taxon>Alveolata</taxon>
        <taxon>Ciliophora</taxon>
        <taxon>Intramacronucleata</taxon>
        <taxon>Oligohymenophorea</taxon>
        <taxon>Scuticociliatia</taxon>
        <taxon>Philasterida</taxon>
        <taxon>Pseudocohnilembidae</taxon>
        <taxon>Pseudocohnilembus</taxon>
    </lineage>
</organism>
<gene>
    <name evidence="9" type="ORF">PPERSA_03170</name>
</gene>
<dbReference type="GO" id="GO:0005737">
    <property type="term" value="C:cytoplasm"/>
    <property type="evidence" value="ECO:0007669"/>
    <property type="project" value="UniProtKB-ARBA"/>
</dbReference>
<keyword evidence="4" id="KW-0378">Hydrolase</keyword>
<dbReference type="GO" id="GO:0070006">
    <property type="term" value="F:metalloaminopeptidase activity"/>
    <property type="evidence" value="ECO:0007669"/>
    <property type="project" value="InterPro"/>
</dbReference>
<keyword evidence="5" id="KW-0464">Manganese</keyword>
<keyword evidence="10" id="KW-1185">Reference proteome</keyword>
<evidence type="ECO:0000313" key="10">
    <source>
        <dbReference type="Proteomes" id="UP000054937"/>
    </source>
</evidence>
<comment type="similarity">
    <text evidence="2">Belongs to the peptidase M24B family.</text>
</comment>
<evidence type="ECO:0000259" key="7">
    <source>
        <dbReference type="Pfam" id="PF01321"/>
    </source>
</evidence>
<dbReference type="InterPro" id="IPR000994">
    <property type="entry name" value="Pept_M24"/>
</dbReference>
<keyword evidence="3" id="KW-0479">Metal-binding</keyword>
<dbReference type="SUPFAM" id="SSF53092">
    <property type="entry name" value="Creatinase/prolidase N-terminal domain"/>
    <property type="match status" value="1"/>
</dbReference>
<dbReference type="PANTHER" id="PTHR43763">
    <property type="entry name" value="XAA-PRO AMINOPEPTIDASE 1"/>
    <property type="match status" value="1"/>
</dbReference>
<dbReference type="FunFam" id="3.90.230.10:FF:000007">
    <property type="entry name" value="Xaa-Pro aminopeptidase P"/>
    <property type="match status" value="1"/>
</dbReference>
<comment type="caution">
    <text evidence="9">The sequence shown here is derived from an EMBL/GenBank/DDBJ whole genome shotgun (WGS) entry which is preliminary data.</text>
</comment>
<dbReference type="Pfam" id="PF00557">
    <property type="entry name" value="Peptidase_M24"/>
    <property type="match status" value="1"/>
</dbReference>
<evidence type="ECO:0000256" key="1">
    <source>
        <dbReference type="ARBA" id="ARBA00001936"/>
    </source>
</evidence>
<dbReference type="OMA" id="EPGMILS"/>
<feature type="domain" description="Peptidase M24" evidence="6">
    <location>
        <begin position="314"/>
        <end position="530"/>
    </location>
</feature>
<evidence type="ECO:0000256" key="4">
    <source>
        <dbReference type="ARBA" id="ARBA00022801"/>
    </source>
</evidence>
<accession>A0A0V0QE25</accession>
<protein>
    <submittedName>
        <fullName evidence="9">Peptidase M24, structural domain</fullName>
    </submittedName>
</protein>
<dbReference type="FunCoup" id="A0A0V0QE25">
    <property type="interactions" value="37"/>
</dbReference>
<name>A0A0V0QE25_PSEPJ</name>
<dbReference type="PANTHER" id="PTHR43763:SF6">
    <property type="entry name" value="XAA-PRO AMINOPEPTIDASE 1"/>
    <property type="match status" value="1"/>
</dbReference>
<dbReference type="OrthoDB" id="9995434at2759"/>
<evidence type="ECO:0000256" key="3">
    <source>
        <dbReference type="ARBA" id="ARBA00022723"/>
    </source>
</evidence>
<dbReference type="InterPro" id="IPR033740">
    <property type="entry name" value="Pept_M24B"/>
</dbReference>
<feature type="domain" description="Peptidase M24 C-terminal" evidence="8">
    <location>
        <begin position="537"/>
        <end position="600"/>
    </location>
</feature>
<dbReference type="Gene3D" id="3.90.230.10">
    <property type="entry name" value="Creatinase/methionine aminopeptidase superfamily"/>
    <property type="match status" value="1"/>
</dbReference>
<sequence length="602" mass="69351">MSSQSQKLQKIRQLLKDNNVQGYVVPHNDAHDSEYIAEADERLAYISGFTGSAGMAFISLEEALLYADSRYFIQAEKQMEEGWKLEKIQAGYKPWNKFVQDKYDKGYKVGYDPLLMNAQNIKNTQQQLTKKGIELVSISENLVDKVWENKPKEPQEKVFEHEVQWHQYPFENKFNNIKEKVVEQGAQYLIVSKLDEIAWALNLRGNDISFNPVFKSYLILNFQENQQFLGTLYVDQQKIDEKVQKYLNSIKIQVKNYDQVFGDLKVLNAKVGLHPADINYRLYENIKNENKIVLQQPTPICILKALKNKKEIEGFRNCHIRDGAALISYLAWLEDQLLNKKNTELTEFTAANELEKKRRALEHNVGLSFDTISSIGANGAIVHYKPEENTAAKLNPDLVYLVDSGGQYLDGTTDVTRTLHFKTPTEEQKDSYTRVLLGNIDVQTLIWPKKNSVGGNYIDVLARRHLWKKKLDFGHGTGHGVGFFLNVHEGPQGISRLRNEVLQEGMTITDEPGYYKQGEYGIRIEDELVVIDIGEDYLAFENLTQCPYDRNMIDTSLLTKDHVDFINNYHQSVYKKVSPLLEKWGDELALNWLKKHTQPITL</sequence>
<dbReference type="AlphaFoldDB" id="A0A0V0QE25"/>
<dbReference type="InterPro" id="IPR036005">
    <property type="entry name" value="Creatinase/aminopeptidase-like"/>
</dbReference>
<dbReference type="Proteomes" id="UP000054937">
    <property type="component" value="Unassembled WGS sequence"/>
</dbReference>
<dbReference type="Pfam" id="PF16189">
    <property type="entry name" value="Creatinase_N_2"/>
    <property type="match status" value="1"/>
</dbReference>
<dbReference type="EMBL" id="LDAU01000189">
    <property type="protein sequence ID" value="KRX00437.1"/>
    <property type="molecule type" value="Genomic_DNA"/>
</dbReference>
<feature type="domain" description="Creatinase N-terminal" evidence="7">
    <location>
        <begin position="8"/>
        <end position="142"/>
    </location>
</feature>
<dbReference type="GO" id="GO:0046872">
    <property type="term" value="F:metal ion binding"/>
    <property type="evidence" value="ECO:0007669"/>
    <property type="project" value="UniProtKB-KW"/>
</dbReference>
<proteinExistence type="inferred from homology"/>
<dbReference type="InterPro" id="IPR050422">
    <property type="entry name" value="X-Pro_aminopeptidase_P"/>
</dbReference>
<dbReference type="InParanoid" id="A0A0V0QE25"/>
<evidence type="ECO:0000259" key="8">
    <source>
        <dbReference type="Pfam" id="PF16188"/>
    </source>
</evidence>